<evidence type="ECO:0000256" key="1">
    <source>
        <dbReference type="SAM" id="Coils"/>
    </source>
</evidence>
<dbReference type="InterPro" id="IPR019219">
    <property type="entry name" value="DUF2130"/>
</dbReference>
<gene>
    <name evidence="2" type="ORF">FV139_12360</name>
</gene>
<dbReference type="Pfam" id="PF09903">
    <property type="entry name" value="DUF2130"/>
    <property type="match status" value="1"/>
</dbReference>
<feature type="coiled-coil region" evidence="1">
    <location>
        <begin position="33"/>
        <end position="214"/>
    </location>
</feature>
<accession>A0A5C8ZYS4</accession>
<dbReference type="RefSeq" id="WP_148068765.1">
    <property type="nucleotide sequence ID" value="NZ_VRZA01000004.1"/>
</dbReference>
<dbReference type="EMBL" id="VRZA01000004">
    <property type="protein sequence ID" value="TXS92762.1"/>
    <property type="molecule type" value="Genomic_DNA"/>
</dbReference>
<evidence type="ECO:0000313" key="3">
    <source>
        <dbReference type="Proteomes" id="UP000321039"/>
    </source>
</evidence>
<feature type="coiled-coil region" evidence="1">
    <location>
        <begin position="353"/>
        <end position="380"/>
    </location>
</feature>
<sequence>MSQRIVINPNDPVTCPDCSHEFPLVQGISHHLIERYEEEYDQKLSQEREALEARALRTAERQLATRFEEQLGELSEKLEEAEADRDKVKGKLIKEREKAVLEAKQEAQEALDELQTQLSEKDEKLEEFRQEELALRKAKQALDEEKRNLELNLQRQLEKQQQALRSELGNEFQLREAELRKKIDDAHQANEDLKRKLEQGSQQLQGEVLELELEDVLTQSFPIDSIESVSKGVRGADVIQTVNLRSGATAGRIVWETKRAENWSNKWIAKLKDDQQSIGGEIGVLVSTAYPANVDEPFTQIDGIWLVRPEFAKPLADALRAILIEAFRQKTASSGKNEKMEALYDYVCSAQFAQKVRAVLDAYAAMRDDLEREKAAMQRLWKKREGQLERITVNVVGICGELQGLSTASLPHLDEIAPIEVA</sequence>
<dbReference type="Proteomes" id="UP000321039">
    <property type="component" value="Unassembled WGS sequence"/>
</dbReference>
<protein>
    <submittedName>
        <fullName evidence="2">DUF2130 domain-containing protein</fullName>
    </submittedName>
</protein>
<keyword evidence="3" id="KW-1185">Reference proteome</keyword>
<name>A0A5C8ZYS4_9GAMM</name>
<evidence type="ECO:0000313" key="2">
    <source>
        <dbReference type="EMBL" id="TXS92762.1"/>
    </source>
</evidence>
<comment type="caution">
    <text evidence="2">The sequence shown here is derived from an EMBL/GenBank/DDBJ whole genome shotgun (WGS) entry which is preliminary data.</text>
</comment>
<organism evidence="2 3">
    <name type="scientific">Parahaliea maris</name>
    <dbReference type="NCBI Taxonomy" id="2716870"/>
    <lineage>
        <taxon>Bacteria</taxon>
        <taxon>Pseudomonadati</taxon>
        <taxon>Pseudomonadota</taxon>
        <taxon>Gammaproteobacteria</taxon>
        <taxon>Cellvibrionales</taxon>
        <taxon>Halieaceae</taxon>
        <taxon>Parahaliea</taxon>
    </lineage>
</organism>
<proteinExistence type="predicted"/>
<dbReference type="AlphaFoldDB" id="A0A5C8ZYS4"/>
<reference evidence="2 3" key="1">
    <citation type="submission" date="2019-08" db="EMBL/GenBank/DDBJ databases">
        <title>Parahaliea maris sp. nov., isolated from the surface seawater.</title>
        <authorList>
            <person name="Liu Y."/>
        </authorList>
    </citation>
    <scope>NUCLEOTIDE SEQUENCE [LARGE SCALE GENOMIC DNA]</scope>
    <source>
        <strain evidence="2 3">HSLHS9</strain>
    </source>
</reference>
<keyword evidence="1" id="KW-0175">Coiled coil</keyword>